<evidence type="ECO:0000313" key="1">
    <source>
        <dbReference type="EMBL" id="KAJ1360200.1"/>
    </source>
</evidence>
<accession>A0AAD5MKX4</accession>
<keyword evidence="2" id="KW-1185">Reference proteome</keyword>
<name>A0AAD5MKX4_PARTN</name>
<gene>
    <name evidence="1" type="ORF">KIN20_019121</name>
</gene>
<reference evidence="1" key="1">
    <citation type="submission" date="2021-06" db="EMBL/GenBank/DDBJ databases">
        <title>Parelaphostrongylus tenuis whole genome reference sequence.</title>
        <authorList>
            <person name="Garwood T.J."/>
            <person name="Larsen P.A."/>
            <person name="Fountain-Jones N.M."/>
            <person name="Garbe J.R."/>
            <person name="Macchietto M.G."/>
            <person name="Kania S.A."/>
            <person name="Gerhold R.W."/>
            <person name="Richards J.E."/>
            <person name="Wolf T.M."/>
        </authorList>
    </citation>
    <scope>NUCLEOTIDE SEQUENCE</scope>
    <source>
        <strain evidence="1">MNPRO001-30</strain>
        <tissue evidence="1">Meninges</tissue>
    </source>
</reference>
<proteinExistence type="predicted"/>
<evidence type="ECO:0000313" key="2">
    <source>
        <dbReference type="Proteomes" id="UP001196413"/>
    </source>
</evidence>
<dbReference type="Proteomes" id="UP001196413">
    <property type="component" value="Unassembled WGS sequence"/>
</dbReference>
<comment type="caution">
    <text evidence="1">The sequence shown here is derived from an EMBL/GenBank/DDBJ whole genome shotgun (WGS) entry which is preliminary data.</text>
</comment>
<organism evidence="1 2">
    <name type="scientific">Parelaphostrongylus tenuis</name>
    <name type="common">Meningeal worm</name>
    <dbReference type="NCBI Taxonomy" id="148309"/>
    <lineage>
        <taxon>Eukaryota</taxon>
        <taxon>Metazoa</taxon>
        <taxon>Ecdysozoa</taxon>
        <taxon>Nematoda</taxon>
        <taxon>Chromadorea</taxon>
        <taxon>Rhabditida</taxon>
        <taxon>Rhabditina</taxon>
        <taxon>Rhabditomorpha</taxon>
        <taxon>Strongyloidea</taxon>
        <taxon>Metastrongylidae</taxon>
        <taxon>Parelaphostrongylus</taxon>
    </lineage>
</organism>
<dbReference type="AlphaFoldDB" id="A0AAD5MKX4"/>
<dbReference type="EMBL" id="JAHQIW010003811">
    <property type="protein sequence ID" value="KAJ1360200.1"/>
    <property type="molecule type" value="Genomic_DNA"/>
</dbReference>
<sequence>MSCEKIGDPINSIINEPCEHHHTLFTNNRIWLFGRKFVNQPSHNWGHHVALAGTYGVAFNTSAKKWETPHEFAALSTDENVSEALFIFSGAIHILLFSAFGELAVKSLHKWTGTSWESVHVQSFSPVCGDSPSDHVSLIVADGKDDKNKYFVSTVGDTMRVSRMKSSGDGVVIEHFTDIPRNIMTTPSGQAVSAVETGGRLLFFYGVHGCGLRWDSGKLVSCDLNKKTCESVQVSGESGPKWGFLGAHAHGLKSGETWIHAVGAIHSGMTSSQYDGTVWAVQNLTSKPFWEHFRGEVPAGMGTDVAVDEKDGAVYGVGKEGVGRVHI</sequence>
<protein>
    <submittedName>
        <fullName evidence="1">Uncharacterized protein</fullName>
    </submittedName>
</protein>